<sequence length="113" mass="12296">MHDRAEFLLPHNASLVFHEASMHGRACSYLTLGLSGSTMHAGRKHLPNCCHARICNICTNVANDAMRKSCICLRRADLANEAQLKPAIIYPIKSTQRPSGPKKCITIDNGGPG</sequence>
<gene>
    <name evidence="1" type="ORF">TWF730_009092</name>
</gene>
<organism evidence="1 2">
    <name type="scientific">Orbilia blumenaviensis</name>
    <dbReference type="NCBI Taxonomy" id="1796055"/>
    <lineage>
        <taxon>Eukaryota</taxon>
        <taxon>Fungi</taxon>
        <taxon>Dikarya</taxon>
        <taxon>Ascomycota</taxon>
        <taxon>Pezizomycotina</taxon>
        <taxon>Orbiliomycetes</taxon>
        <taxon>Orbiliales</taxon>
        <taxon>Orbiliaceae</taxon>
        <taxon>Orbilia</taxon>
    </lineage>
</organism>
<evidence type="ECO:0000313" key="1">
    <source>
        <dbReference type="EMBL" id="KAK6352261.1"/>
    </source>
</evidence>
<name>A0AAV9V3W2_9PEZI</name>
<keyword evidence="2" id="KW-1185">Reference proteome</keyword>
<dbReference type="EMBL" id="JAVHNS010000006">
    <property type="protein sequence ID" value="KAK6352261.1"/>
    <property type="molecule type" value="Genomic_DNA"/>
</dbReference>
<proteinExistence type="predicted"/>
<dbReference type="AlphaFoldDB" id="A0AAV9V3W2"/>
<reference evidence="1 2" key="1">
    <citation type="submission" date="2019-10" db="EMBL/GenBank/DDBJ databases">
        <authorList>
            <person name="Palmer J.M."/>
        </authorList>
    </citation>
    <scope>NUCLEOTIDE SEQUENCE [LARGE SCALE GENOMIC DNA]</scope>
    <source>
        <strain evidence="1 2">TWF730</strain>
    </source>
</reference>
<comment type="caution">
    <text evidence="1">The sequence shown here is derived from an EMBL/GenBank/DDBJ whole genome shotgun (WGS) entry which is preliminary data.</text>
</comment>
<protein>
    <submittedName>
        <fullName evidence="1">Uncharacterized protein</fullName>
    </submittedName>
</protein>
<accession>A0AAV9V3W2</accession>
<dbReference type="Proteomes" id="UP001373714">
    <property type="component" value="Unassembled WGS sequence"/>
</dbReference>
<evidence type="ECO:0000313" key="2">
    <source>
        <dbReference type="Proteomes" id="UP001373714"/>
    </source>
</evidence>